<proteinExistence type="predicted"/>
<evidence type="ECO:0000313" key="1">
    <source>
        <dbReference type="EMBL" id="SDZ25215.1"/>
    </source>
</evidence>
<organism evidence="1 2">
    <name type="scientific">Rhodonellum ikkaensis</name>
    <dbReference type="NCBI Taxonomy" id="336829"/>
    <lineage>
        <taxon>Bacteria</taxon>
        <taxon>Pseudomonadati</taxon>
        <taxon>Bacteroidota</taxon>
        <taxon>Cytophagia</taxon>
        <taxon>Cytophagales</taxon>
        <taxon>Cytophagaceae</taxon>
        <taxon>Rhodonellum</taxon>
    </lineage>
</organism>
<keyword evidence="2" id="KW-1185">Reference proteome</keyword>
<evidence type="ECO:0000313" key="2">
    <source>
        <dbReference type="Proteomes" id="UP000199663"/>
    </source>
</evidence>
<accession>A0A1H3RIP7</accession>
<dbReference type="EMBL" id="FNQC01000008">
    <property type="protein sequence ID" value="SDZ25215.1"/>
    <property type="molecule type" value="Genomic_DNA"/>
</dbReference>
<dbReference type="Proteomes" id="UP000199663">
    <property type="component" value="Unassembled WGS sequence"/>
</dbReference>
<reference evidence="1 2" key="1">
    <citation type="submission" date="2016-10" db="EMBL/GenBank/DDBJ databases">
        <authorList>
            <person name="Varghese N."/>
            <person name="Submissions S."/>
        </authorList>
    </citation>
    <scope>NUCLEOTIDE SEQUENCE [LARGE SCALE GENOMIC DNA]</scope>
    <source>
        <strain evidence="1 2">DSM 17997</strain>
    </source>
</reference>
<name>A0A1H3RIP7_9BACT</name>
<protein>
    <submittedName>
        <fullName evidence="1">Uncharacterized protein</fullName>
    </submittedName>
</protein>
<sequence>MYVIKIMKVGKKVFPLLFKSPQCRIFLLRKLAVLLSFPPTHIQLSLKYGRKPKGFNFSIAPGETRGQVTTLSRFSLAKE</sequence>
<comment type="caution">
    <text evidence="1">The sequence shown here is derived from an EMBL/GenBank/DDBJ whole genome shotgun (WGS) entry which is preliminary data.</text>
</comment>
<gene>
    <name evidence="1" type="ORF">SAMN05444412_108126</name>
</gene>